<evidence type="ECO:0000256" key="1">
    <source>
        <dbReference type="ARBA" id="ARBA00022884"/>
    </source>
</evidence>
<dbReference type="Gene3D" id="3.30.70.330">
    <property type="match status" value="1"/>
</dbReference>
<protein>
    <submittedName>
        <fullName evidence="3">RNA recognition motif-containing protein</fullName>
    </submittedName>
</protein>
<feature type="domain" description="RRM" evidence="2">
    <location>
        <begin position="2"/>
        <end position="79"/>
    </location>
</feature>
<evidence type="ECO:0000313" key="3">
    <source>
        <dbReference type="EMBL" id="TDY00513.1"/>
    </source>
</evidence>
<organism evidence="3 4">
    <name type="scientific">Thiohalophilus thiocyanatoxydans</name>
    <dbReference type="NCBI Taxonomy" id="381308"/>
    <lineage>
        <taxon>Bacteria</taxon>
        <taxon>Pseudomonadati</taxon>
        <taxon>Pseudomonadota</taxon>
        <taxon>Gammaproteobacteria</taxon>
        <taxon>Thiohalomonadales</taxon>
        <taxon>Thiohalophilaceae</taxon>
        <taxon>Thiohalophilus</taxon>
    </lineage>
</organism>
<dbReference type="RefSeq" id="WP_134084089.1">
    <property type="nucleotide sequence ID" value="NZ_SOQX01000005.1"/>
</dbReference>
<dbReference type="InterPro" id="IPR050502">
    <property type="entry name" value="Euk_RNA-bind_prot"/>
</dbReference>
<proteinExistence type="predicted"/>
<dbReference type="EMBL" id="SOQX01000005">
    <property type="protein sequence ID" value="TDY00513.1"/>
    <property type="molecule type" value="Genomic_DNA"/>
</dbReference>
<dbReference type="InterPro" id="IPR035979">
    <property type="entry name" value="RBD_domain_sf"/>
</dbReference>
<dbReference type="SMART" id="SM00360">
    <property type="entry name" value="RRM"/>
    <property type="match status" value="1"/>
</dbReference>
<keyword evidence="1" id="KW-0694">RNA-binding</keyword>
<dbReference type="OrthoDB" id="9798855at2"/>
<gene>
    <name evidence="3" type="ORF">EDC23_2014</name>
</gene>
<dbReference type="PROSITE" id="PS50102">
    <property type="entry name" value="RRM"/>
    <property type="match status" value="1"/>
</dbReference>
<comment type="caution">
    <text evidence="3">The sequence shown here is derived from an EMBL/GenBank/DDBJ whole genome shotgun (WGS) entry which is preliminary data.</text>
</comment>
<dbReference type="PANTHER" id="PTHR48025:SF1">
    <property type="entry name" value="RRM DOMAIN-CONTAINING PROTEIN"/>
    <property type="match status" value="1"/>
</dbReference>
<accession>A0A4R8ITD9</accession>
<dbReference type="Proteomes" id="UP000294914">
    <property type="component" value="Unassembled WGS sequence"/>
</dbReference>
<dbReference type="InterPro" id="IPR000504">
    <property type="entry name" value="RRM_dom"/>
</dbReference>
<reference evidence="3 4" key="1">
    <citation type="submission" date="2019-03" db="EMBL/GenBank/DDBJ databases">
        <title>Genomic Encyclopedia of Type Strains, Phase IV (KMG-IV): sequencing the most valuable type-strain genomes for metagenomic binning, comparative biology and taxonomic classification.</title>
        <authorList>
            <person name="Goeker M."/>
        </authorList>
    </citation>
    <scope>NUCLEOTIDE SEQUENCE [LARGE SCALE GENOMIC DNA]</scope>
    <source>
        <strain evidence="3 4">DSM 16326</strain>
    </source>
</reference>
<evidence type="ECO:0000259" key="2">
    <source>
        <dbReference type="PROSITE" id="PS50102"/>
    </source>
</evidence>
<sequence length="89" mass="9828">MKTLFVSNLTPDTDDGQIEQLFGEFGTVRGVKIAMDVFSGQCRGHATVDMEGHEARAAMSGLNGRDFKGNALRVSEERKRVKGKTRGRR</sequence>
<dbReference type="SUPFAM" id="SSF54928">
    <property type="entry name" value="RNA-binding domain, RBD"/>
    <property type="match status" value="1"/>
</dbReference>
<evidence type="ECO:0000313" key="4">
    <source>
        <dbReference type="Proteomes" id="UP000294914"/>
    </source>
</evidence>
<dbReference type="AlphaFoldDB" id="A0A4R8ITD9"/>
<name>A0A4R8ITD9_9GAMM</name>
<dbReference type="PANTHER" id="PTHR48025">
    <property type="entry name" value="OS02G0815200 PROTEIN"/>
    <property type="match status" value="1"/>
</dbReference>
<dbReference type="InterPro" id="IPR012677">
    <property type="entry name" value="Nucleotide-bd_a/b_plait_sf"/>
</dbReference>
<dbReference type="Pfam" id="PF00076">
    <property type="entry name" value="RRM_1"/>
    <property type="match status" value="1"/>
</dbReference>
<keyword evidence="4" id="KW-1185">Reference proteome</keyword>
<dbReference type="GO" id="GO:0003729">
    <property type="term" value="F:mRNA binding"/>
    <property type="evidence" value="ECO:0007669"/>
    <property type="project" value="TreeGrafter"/>
</dbReference>